<keyword evidence="2" id="KW-1185">Reference proteome</keyword>
<evidence type="ECO:0000313" key="1">
    <source>
        <dbReference type="EMBL" id="OWK46476.1"/>
    </source>
</evidence>
<evidence type="ECO:0000313" key="2">
    <source>
        <dbReference type="Proteomes" id="UP000214646"/>
    </source>
</evidence>
<dbReference type="Gene3D" id="1.25.40.10">
    <property type="entry name" value="Tetratricopeptide repeat domain"/>
    <property type="match status" value="1"/>
</dbReference>
<dbReference type="OrthoDB" id="568425at2"/>
<gene>
    <name evidence="1" type="ORF">FRUB_00175</name>
</gene>
<proteinExistence type="predicted"/>
<protein>
    <submittedName>
        <fullName evidence="1">WD-40 repeat protein</fullName>
    </submittedName>
</protein>
<name>A0A225E8S3_9BACT</name>
<dbReference type="InterPro" id="IPR011990">
    <property type="entry name" value="TPR-like_helical_dom_sf"/>
</dbReference>
<dbReference type="Proteomes" id="UP000214646">
    <property type="component" value="Unassembled WGS sequence"/>
</dbReference>
<sequence length="704" mass="79532">MGYGGARGIYYWSFNNQGIECPSAAATDFIRTATEEWFEEPIPFDRSAFARGRHLAGLFRGKRSLLLLDGLETLQKPLGHERPGHIEDEGLREFLATLALPATTPFLCVITTRVPVTDLDLWCGKTVRYLDLQPLPDRVGVELLRGLGVRGEDAELFAAVTEWKNHPLSLTWLATQLVRQYRGDIEKRSEITGNTTDYKIDRLFSSYDKCLPAEARAFLCLLAFFNGPAHWPEIFSLIEKPALPDLTEAFTDRPQSWWDELLHTLQECRLVTTHSPGTQAEETIDFYHPIARNYYRRVLFERADTWQEGSRRLFHFYRGGEEIPSIEREFEPLRRAVWHACSAGEQLAAFRDIIWGKFWQGWVGFQPHGIGLGRDDEQMMRLFFPNALGKDPHSGIMNTFPAQDLARLHHWAGVVAQAAGMPTEAILRNTQAAALFAEVGDYVGAGFASGYLAMHHLIAGSLREAIRSSEKCLRLVEEHLPHLPTVRILALGVSARVFHAAGRWDESGKAFDFMHRLLKQVGRAGYPGIEALNEAHYCIYLVDRHEFLGESLARDRIENGVEGIHYPGPGRSLARLTLGRFFLLAGDLPRAIPLIESSAEELVQSAVTDLAIRGLLGRARLDQVRGQTETAHKDTETALNLSEKRKHRLCEIECHLELVALNLAVGPRSAASVHWDIAARLIRQCGYQRAEKRREQLRRQIEIV</sequence>
<organism evidence="1 2">
    <name type="scientific">Fimbriiglobus ruber</name>
    <dbReference type="NCBI Taxonomy" id="1908690"/>
    <lineage>
        <taxon>Bacteria</taxon>
        <taxon>Pseudomonadati</taxon>
        <taxon>Planctomycetota</taxon>
        <taxon>Planctomycetia</taxon>
        <taxon>Gemmatales</taxon>
        <taxon>Gemmataceae</taxon>
        <taxon>Fimbriiglobus</taxon>
    </lineage>
</organism>
<dbReference type="SUPFAM" id="SSF48452">
    <property type="entry name" value="TPR-like"/>
    <property type="match status" value="1"/>
</dbReference>
<accession>A0A225E8S3</accession>
<reference evidence="2" key="1">
    <citation type="submission" date="2017-06" db="EMBL/GenBank/DDBJ databases">
        <title>Genome analysis of Fimbriiglobus ruber SP5, the first member of the order Planctomycetales with confirmed chitinolytic capability.</title>
        <authorList>
            <person name="Ravin N.V."/>
            <person name="Rakitin A.L."/>
            <person name="Ivanova A.A."/>
            <person name="Beletsky A.V."/>
            <person name="Kulichevskaya I.S."/>
            <person name="Mardanov A.V."/>
            <person name="Dedysh S.N."/>
        </authorList>
    </citation>
    <scope>NUCLEOTIDE SEQUENCE [LARGE SCALE GENOMIC DNA]</scope>
    <source>
        <strain evidence="2">SP5</strain>
    </source>
</reference>
<dbReference type="AlphaFoldDB" id="A0A225E8S3"/>
<dbReference type="EMBL" id="NIDE01000001">
    <property type="protein sequence ID" value="OWK46476.1"/>
    <property type="molecule type" value="Genomic_DNA"/>
</dbReference>
<dbReference type="RefSeq" id="WP_088251696.1">
    <property type="nucleotide sequence ID" value="NZ_NIDE01000001.1"/>
</dbReference>
<comment type="caution">
    <text evidence="1">The sequence shown here is derived from an EMBL/GenBank/DDBJ whole genome shotgun (WGS) entry which is preliminary data.</text>
</comment>